<evidence type="ECO:0000313" key="11">
    <source>
        <dbReference type="EMBL" id="KAF9520761.1"/>
    </source>
</evidence>
<evidence type="ECO:0000256" key="2">
    <source>
        <dbReference type="ARBA" id="ARBA00008169"/>
    </source>
</evidence>
<feature type="binding site" evidence="9">
    <location>
        <position position="281"/>
    </location>
    <ligand>
        <name>[4Fe-4S] cluster</name>
        <dbReference type="ChEBI" id="CHEBI:49883"/>
    </ligand>
</feature>
<feature type="binding site" evidence="9">
    <location>
        <position position="295"/>
    </location>
    <ligand>
        <name>[4Fe-4S] cluster</name>
        <dbReference type="ChEBI" id="CHEBI:49883"/>
    </ligand>
</feature>
<evidence type="ECO:0000259" key="10">
    <source>
        <dbReference type="Pfam" id="PF05093"/>
    </source>
</evidence>
<keyword evidence="5 9" id="KW-0479">Metal-binding</keyword>
<feature type="short sequence motif" description="Cx2C motif 2" evidence="9">
    <location>
        <begin position="292"/>
        <end position="295"/>
    </location>
</feature>
<feature type="binding site" evidence="9">
    <location>
        <position position="206"/>
    </location>
    <ligand>
        <name>[2Fe-2S] cluster</name>
        <dbReference type="ChEBI" id="CHEBI:190135"/>
    </ligand>
</feature>
<reference evidence="11" key="1">
    <citation type="journal article" date="2020" name="Nat. Commun.">
        <title>Large-scale genome sequencing of mycorrhizal fungi provides insights into the early evolution of symbiotic traits.</title>
        <authorList>
            <person name="Miyauchi S."/>
            <person name="Kiss E."/>
            <person name="Kuo A."/>
            <person name="Drula E."/>
            <person name="Kohler A."/>
            <person name="Sanchez-Garcia M."/>
            <person name="Morin E."/>
            <person name="Andreopoulos B."/>
            <person name="Barry K.W."/>
            <person name="Bonito G."/>
            <person name="Buee M."/>
            <person name="Carver A."/>
            <person name="Chen C."/>
            <person name="Cichocki N."/>
            <person name="Clum A."/>
            <person name="Culley D."/>
            <person name="Crous P.W."/>
            <person name="Fauchery L."/>
            <person name="Girlanda M."/>
            <person name="Hayes R.D."/>
            <person name="Keri Z."/>
            <person name="LaButti K."/>
            <person name="Lipzen A."/>
            <person name="Lombard V."/>
            <person name="Magnuson J."/>
            <person name="Maillard F."/>
            <person name="Murat C."/>
            <person name="Nolan M."/>
            <person name="Ohm R.A."/>
            <person name="Pangilinan J."/>
            <person name="Pereira M.F."/>
            <person name="Perotto S."/>
            <person name="Peter M."/>
            <person name="Pfister S."/>
            <person name="Riley R."/>
            <person name="Sitrit Y."/>
            <person name="Stielow J.B."/>
            <person name="Szollosi G."/>
            <person name="Zifcakova L."/>
            <person name="Stursova M."/>
            <person name="Spatafora J.W."/>
            <person name="Tedersoo L."/>
            <person name="Vaario L.M."/>
            <person name="Yamada A."/>
            <person name="Yan M."/>
            <person name="Wang P."/>
            <person name="Xu J."/>
            <person name="Bruns T."/>
            <person name="Baldrian P."/>
            <person name="Vilgalys R."/>
            <person name="Dunand C."/>
            <person name="Henrissat B."/>
            <person name="Grigoriev I.V."/>
            <person name="Hibbett D."/>
            <person name="Nagy L.G."/>
            <person name="Martin F.M."/>
        </authorList>
    </citation>
    <scope>NUCLEOTIDE SEQUENCE</scope>
    <source>
        <strain evidence="11">UP504</strain>
    </source>
</reference>
<sequence length="318" mass="33475">MAPTATFLQTSPSVETPTGKLIERRSLVVGSLTTARDGSYQSLISDLATHGEEVEKHLLDRIVDNAASLTPLYFTSIYITLGSSDYTSLLPQLSSFLSILFSSLAPLGKLHALHVEENIVPKLSADLTASGYELLSSPDSLAILAQRPPAPSPAAVSLRLRRPLNPAKKSSKAAVWTLSSSTPSPGTIDASTLLTPEDRVRPIPTCEPPAADGGVIRRKRACKGCTCGLAELEAEEVSKSPVVVLDTHADNEGGTIREMSASDLEKLKVAAQNAGKATSSCGSCFLGDAFRCAGCPYLGLPAFEPGQKVVIDVGMDDI</sequence>
<keyword evidence="8 9" id="KW-0496">Mitochondrion</keyword>
<comment type="subcellular location">
    <subcellularLocation>
        <location evidence="9">Cytoplasm</location>
    </subcellularLocation>
    <subcellularLocation>
        <location evidence="9">Mitochondrion intermembrane space</location>
    </subcellularLocation>
</comment>
<feature type="binding site" evidence="9">
    <location>
        <position position="292"/>
    </location>
    <ligand>
        <name>[4Fe-4S] cluster</name>
        <dbReference type="ChEBI" id="CHEBI:49883"/>
    </ligand>
</feature>
<dbReference type="GO" id="GO:0051539">
    <property type="term" value="F:4 iron, 4 sulfur cluster binding"/>
    <property type="evidence" value="ECO:0007669"/>
    <property type="project" value="UniProtKB-KW"/>
</dbReference>
<evidence type="ECO:0000256" key="1">
    <source>
        <dbReference type="ARBA" id="ARBA00001966"/>
    </source>
</evidence>
<comment type="domain">
    <text evidence="9">The twin Cx2C motifs are involved in the recognition by the mitochondrial MIA40-ERV1 disulfide relay system. The formation of 2 disulfide bonds in the Cx2C motifs through dithiol/disulfide exchange reactions effectively traps the protein in the mitochondrial intermembrane space.</text>
</comment>
<evidence type="ECO:0000256" key="3">
    <source>
        <dbReference type="ARBA" id="ARBA00022485"/>
    </source>
</evidence>
<keyword evidence="6 9" id="KW-0408">Iron</keyword>
<keyword evidence="12" id="KW-1185">Reference proteome</keyword>
<comment type="cofactor">
    <cofactor evidence="9">
        <name>[2Fe-2S] cluster</name>
        <dbReference type="ChEBI" id="CHEBI:190135"/>
    </cofactor>
</comment>
<evidence type="ECO:0000256" key="4">
    <source>
        <dbReference type="ARBA" id="ARBA00022490"/>
    </source>
</evidence>
<feature type="binding site" evidence="9">
    <location>
        <position position="225"/>
    </location>
    <ligand>
        <name>[2Fe-2S] cluster</name>
        <dbReference type="ChEBI" id="CHEBI:190135"/>
    </ligand>
</feature>
<dbReference type="GO" id="GO:0051537">
    <property type="term" value="F:2 iron, 2 sulfur cluster binding"/>
    <property type="evidence" value="ECO:0007669"/>
    <property type="project" value="UniProtKB-UniRule"/>
</dbReference>
<gene>
    <name evidence="11" type="ORF">BS47DRAFT_402825</name>
</gene>
<keyword evidence="9" id="KW-0001">2Fe-2S</keyword>
<dbReference type="InterPro" id="IPR007785">
    <property type="entry name" value="Anamorsin"/>
</dbReference>
<dbReference type="AlphaFoldDB" id="A0A9P6DZP9"/>
<comment type="caution">
    <text evidence="9">Lacks conserved residue(s) required for the propagation of feature annotation.</text>
</comment>
<dbReference type="InterPro" id="IPR046408">
    <property type="entry name" value="CIAPIN1"/>
</dbReference>
<feature type="short sequence motif" description="Cx2C motif 1" evidence="9">
    <location>
        <begin position="281"/>
        <end position="284"/>
    </location>
</feature>
<keyword evidence="3 9" id="KW-0004">4Fe-4S</keyword>
<name>A0A9P6DZP9_9AGAM</name>
<dbReference type="GO" id="GO:0009055">
    <property type="term" value="F:electron transfer activity"/>
    <property type="evidence" value="ECO:0007669"/>
    <property type="project" value="UniProtKB-UniRule"/>
</dbReference>
<dbReference type="PANTHER" id="PTHR13273:SF14">
    <property type="entry name" value="ANAMORSIN"/>
    <property type="match status" value="1"/>
</dbReference>
<comment type="domain">
    <text evidence="9">The C-terminal domain binds 2 Fe-S clusters but is otherwise mostly in an intrinsically disordered conformation.</text>
</comment>
<accession>A0A9P6DZP9</accession>
<dbReference type="HAMAP" id="MF_03115">
    <property type="entry name" value="Anamorsin"/>
    <property type="match status" value="1"/>
</dbReference>
<dbReference type="EMBL" id="MU128910">
    <property type="protein sequence ID" value="KAF9520761.1"/>
    <property type="molecule type" value="Genomic_DNA"/>
</dbReference>
<evidence type="ECO:0000256" key="8">
    <source>
        <dbReference type="ARBA" id="ARBA00023128"/>
    </source>
</evidence>
<dbReference type="Proteomes" id="UP000886523">
    <property type="component" value="Unassembled WGS sequence"/>
</dbReference>
<dbReference type="Pfam" id="PF05093">
    <property type="entry name" value="CIAPIN1"/>
    <property type="match status" value="1"/>
</dbReference>
<evidence type="ECO:0000256" key="9">
    <source>
        <dbReference type="HAMAP-Rule" id="MF_03115"/>
    </source>
</evidence>
<protein>
    <recommendedName>
        <fullName evidence="10">Anamorsin C-terminal domain-containing protein</fullName>
    </recommendedName>
</protein>
<feature type="binding site" evidence="9">
    <location>
        <position position="222"/>
    </location>
    <ligand>
        <name>[2Fe-2S] cluster</name>
        <dbReference type="ChEBI" id="CHEBI:190135"/>
    </ligand>
</feature>
<comment type="similarity">
    <text evidence="2 9">Belongs to the anamorsin family.</text>
</comment>
<dbReference type="GO" id="GO:0016226">
    <property type="term" value="P:iron-sulfur cluster assembly"/>
    <property type="evidence" value="ECO:0007669"/>
    <property type="project" value="UniProtKB-UniRule"/>
</dbReference>
<keyword evidence="7 9" id="KW-0411">Iron-sulfur</keyword>
<comment type="cofactor">
    <cofactor evidence="1 9">
        <name>[4Fe-4S] cluster</name>
        <dbReference type="ChEBI" id="CHEBI:49883"/>
    </cofactor>
</comment>
<dbReference type="GO" id="GO:0005758">
    <property type="term" value="C:mitochondrial intermembrane space"/>
    <property type="evidence" value="ECO:0007669"/>
    <property type="project" value="UniProtKB-SubCell"/>
</dbReference>
<proteinExistence type="inferred from homology"/>
<comment type="caution">
    <text evidence="11">The sequence shown here is derived from an EMBL/GenBank/DDBJ whole genome shotgun (WGS) entry which is preliminary data.</text>
</comment>
<dbReference type="GO" id="GO:0046872">
    <property type="term" value="F:metal ion binding"/>
    <property type="evidence" value="ECO:0007669"/>
    <property type="project" value="UniProtKB-KW"/>
</dbReference>
<dbReference type="OrthoDB" id="311633at2759"/>
<organism evidence="11 12">
    <name type="scientific">Hydnum rufescens UP504</name>
    <dbReference type="NCBI Taxonomy" id="1448309"/>
    <lineage>
        <taxon>Eukaryota</taxon>
        <taxon>Fungi</taxon>
        <taxon>Dikarya</taxon>
        <taxon>Basidiomycota</taxon>
        <taxon>Agaricomycotina</taxon>
        <taxon>Agaricomycetes</taxon>
        <taxon>Cantharellales</taxon>
        <taxon>Hydnaceae</taxon>
        <taxon>Hydnum</taxon>
    </lineage>
</organism>
<evidence type="ECO:0000313" key="12">
    <source>
        <dbReference type="Proteomes" id="UP000886523"/>
    </source>
</evidence>
<feature type="region of interest" description="Fe-S binding site B" evidence="9">
    <location>
        <begin position="281"/>
        <end position="295"/>
    </location>
</feature>
<evidence type="ECO:0000256" key="6">
    <source>
        <dbReference type="ARBA" id="ARBA00023004"/>
    </source>
</evidence>
<evidence type="ECO:0000256" key="7">
    <source>
        <dbReference type="ARBA" id="ARBA00023014"/>
    </source>
</evidence>
<feature type="domain" description="Anamorsin C-terminal" evidence="10">
    <location>
        <begin position="215"/>
        <end position="311"/>
    </location>
</feature>
<feature type="binding site" evidence="9">
    <location>
        <position position="284"/>
    </location>
    <ligand>
        <name>[4Fe-4S] cluster</name>
        <dbReference type="ChEBI" id="CHEBI:49883"/>
    </ligand>
</feature>
<evidence type="ECO:0000256" key="5">
    <source>
        <dbReference type="ARBA" id="ARBA00022723"/>
    </source>
</evidence>
<comment type="domain">
    <text evidence="9">The N-terminal domain has structural similarity with S-adenosyl-L-methionine-dependent methyltransferases, but does not bind S-adenosyl-L-methionine. It is required for correct assembly of the 2 Fe-S clusters.</text>
</comment>
<keyword evidence="4 9" id="KW-0963">Cytoplasm</keyword>
<dbReference type="PANTHER" id="PTHR13273">
    <property type="entry name" value="ANAMORSIN"/>
    <property type="match status" value="1"/>
</dbReference>
<feature type="binding site" evidence="9">
    <location>
        <position position="227"/>
    </location>
    <ligand>
        <name>[2Fe-2S] cluster</name>
        <dbReference type="ChEBI" id="CHEBI:190135"/>
    </ligand>
</feature>